<dbReference type="PANTHER" id="PTHR28200">
    <property type="entry name" value="DASH COMPLEX SUBUNIT ASK1"/>
    <property type="match status" value="1"/>
</dbReference>
<organism evidence="21 22">
    <name type="scientific">Wickerhamomyces pijperi</name>
    <name type="common">Yeast</name>
    <name type="synonym">Pichia pijperi</name>
    <dbReference type="NCBI Taxonomy" id="599730"/>
    <lineage>
        <taxon>Eukaryota</taxon>
        <taxon>Fungi</taxon>
        <taxon>Dikarya</taxon>
        <taxon>Ascomycota</taxon>
        <taxon>Saccharomycotina</taxon>
        <taxon>Saccharomycetes</taxon>
        <taxon>Phaffomycetales</taxon>
        <taxon>Wickerhamomycetaceae</taxon>
        <taxon>Wickerhamomyces</taxon>
    </lineage>
</organism>
<evidence type="ECO:0000256" key="13">
    <source>
        <dbReference type="ARBA" id="ARBA00023212"/>
    </source>
</evidence>
<name>A0A9P8TBV2_WICPI</name>
<evidence type="ECO:0000256" key="2">
    <source>
        <dbReference type="ARBA" id="ARBA00004186"/>
    </source>
</evidence>
<evidence type="ECO:0000313" key="21">
    <source>
        <dbReference type="EMBL" id="KAH3673411.1"/>
    </source>
</evidence>
<dbReference type="GO" id="GO:0051301">
    <property type="term" value="P:cell division"/>
    <property type="evidence" value="ECO:0007669"/>
    <property type="project" value="UniProtKB-KW"/>
</dbReference>
<evidence type="ECO:0000256" key="6">
    <source>
        <dbReference type="ARBA" id="ARBA00022454"/>
    </source>
</evidence>
<keyword evidence="15" id="KW-0131">Cell cycle</keyword>
<reference evidence="21" key="2">
    <citation type="submission" date="2021-01" db="EMBL/GenBank/DDBJ databases">
        <authorList>
            <person name="Schikora-Tamarit M.A."/>
        </authorList>
    </citation>
    <scope>NUCLEOTIDE SEQUENCE</scope>
    <source>
        <strain evidence="21">CBS2887</strain>
    </source>
</reference>
<evidence type="ECO:0000256" key="8">
    <source>
        <dbReference type="ARBA" id="ARBA00022618"/>
    </source>
</evidence>
<dbReference type="EMBL" id="JAEUBG010005651">
    <property type="protein sequence ID" value="KAH3673411.1"/>
    <property type="molecule type" value="Genomic_DNA"/>
</dbReference>
<keyword evidence="10" id="KW-0498">Mitosis</keyword>
<evidence type="ECO:0000256" key="15">
    <source>
        <dbReference type="ARBA" id="ARBA00023306"/>
    </source>
</evidence>
<evidence type="ECO:0000256" key="14">
    <source>
        <dbReference type="ARBA" id="ARBA00023242"/>
    </source>
</evidence>
<keyword evidence="22" id="KW-1185">Reference proteome</keyword>
<proteinExistence type="inferred from homology"/>
<keyword evidence="6" id="KW-0158">Chromosome</keyword>
<evidence type="ECO:0000256" key="1">
    <source>
        <dbReference type="ARBA" id="ARBA00004123"/>
    </source>
</evidence>
<evidence type="ECO:0000256" key="20">
    <source>
        <dbReference type="SAM" id="MobiDB-lite"/>
    </source>
</evidence>
<dbReference type="GO" id="GO:0044732">
    <property type="term" value="C:mitotic spindle pole body"/>
    <property type="evidence" value="ECO:0007669"/>
    <property type="project" value="TreeGrafter"/>
</dbReference>
<evidence type="ECO:0000256" key="18">
    <source>
        <dbReference type="ARBA" id="ARBA00029932"/>
    </source>
</evidence>
<evidence type="ECO:0000256" key="9">
    <source>
        <dbReference type="ARBA" id="ARBA00022701"/>
    </source>
</evidence>
<feature type="region of interest" description="Disordered" evidence="20">
    <location>
        <begin position="295"/>
        <end position="336"/>
    </location>
</feature>
<keyword evidence="7" id="KW-0963">Cytoplasm</keyword>
<dbReference type="GO" id="GO:0005874">
    <property type="term" value="C:microtubule"/>
    <property type="evidence" value="ECO:0007669"/>
    <property type="project" value="UniProtKB-KW"/>
</dbReference>
<evidence type="ECO:0000256" key="12">
    <source>
        <dbReference type="ARBA" id="ARBA00022838"/>
    </source>
</evidence>
<evidence type="ECO:0000256" key="10">
    <source>
        <dbReference type="ARBA" id="ARBA00022776"/>
    </source>
</evidence>
<protein>
    <recommendedName>
        <fullName evidence="5">DASH complex subunit ASK1</fullName>
    </recommendedName>
    <alternativeName>
        <fullName evidence="18">Associated with spindles and kinetochores protein 1</fullName>
    </alternativeName>
    <alternativeName>
        <fullName evidence="17">Outer kinetochore protein ASK1</fullName>
    </alternativeName>
</protein>
<evidence type="ECO:0000256" key="5">
    <source>
        <dbReference type="ARBA" id="ARBA00014520"/>
    </source>
</evidence>
<keyword evidence="12" id="KW-0995">Kinetochore</keyword>
<keyword evidence="16" id="KW-0137">Centromere</keyword>
<dbReference type="AlphaFoldDB" id="A0A9P8TBV2"/>
<dbReference type="GO" id="GO:0008608">
    <property type="term" value="P:attachment of spindle microtubules to kinetochore"/>
    <property type="evidence" value="ECO:0007669"/>
    <property type="project" value="InterPro"/>
</dbReference>
<evidence type="ECO:0000256" key="11">
    <source>
        <dbReference type="ARBA" id="ARBA00022829"/>
    </source>
</evidence>
<evidence type="ECO:0000256" key="17">
    <source>
        <dbReference type="ARBA" id="ARBA00029735"/>
    </source>
</evidence>
<evidence type="ECO:0000256" key="19">
    <source>
        <dbReference type="ARBA" id="ARBA00046633"/>
    </source>
</evidence>
<dbReference type="Pfam" id="PF08655">
    <property type="entry name" value="DASH_Ask1"/>
    <property type="match status" value="1"/>
</dbReference>
<comment type="similarity">
    <text evidence="4">Belongs to the DASH complex ASK1 family.</text>
</comment>
<keyword evidence="13" id="KW-0206">Cytoskeleton</keyword>
<keyword evidence="9" id="KW-0493">Microtubule</keyword>
<feature type="region of interest" description="Disordered" evidence="20">
    <location>
        <begin position="255"/>
        <end position="282"/>
    </location>
</feature>
<dbReference type="GO" id="GO:0072686">
    <property type="term" value="C:mitotic spindle"/>
    <property type="evidence" value="ECO:0007669"/>
    <property type="project" value="InterPro"/>
</dbReference>
<dbReference type="PANTHER" id="PTHR28200:SF1">
    <property type="entry name" value="DASH COMPLEX SUBUNIT ASK1"/>
    <property type="match status" value="1"/>
</dbReference>
<gene>
    <name evidence="21" type="ORF">WICPIJ_009799</name>
</gene>
<accession>A0A9P8TBV2</accession>
<comment type="subunit">
    <text evidence="19">Component of the DASH complex consisting of ASK1, DAD1, DAD2, DAD3, DAD4, DAM1, DUO1, HSK3, SPC19 and SPC34, with a stoichiometry of one copy of each subunit per complex. Multiple DASH complexes oligomerize to form a ring that encircles spindle microtubules and organizes the rod-like NDC80 complexes of the outer kinetochore. DASH complex oligomerization strengthens microtubule attachments. On cytoplasmic microtubules, DASH complexes appear to form patches instead of rings.</text>
</comment>
<evidence type="ECO:0000256" key="3">
    <source>
        <dbReference type="ARBA" id="ARBA00004629"/>
    </source>
</evidence>
<evidence type="ECO:0000256" key="16">
    <source>
        <dbReference type="ARBA" id="ARBA00023328"/>
    </source>
</evidence>
<sequence>MSSNSNTGKRKSIFSSAIANPSVLSSSSTATTTAGSSEASLQAIELERLQQEITLTLQQIDQSFAKSHRIINESIIPVVNRYHQSSKKIWNGVTFWKNFLENAAQVDLKVYDDTLANATSFQTDESNATIVVPGGANQVGQDSNERLTPVKLVKQRLVEPTKFNPIMPTLGESNTVAAAGRNDIRSEFDTTDSILPMLPMFQEQDSYEQLLRSGPQGNYKIQLTPKRRGSDTNTAAATVSTNKRSIGVVNSVTPKADNKRAKTAKRKSSIAERFDSSSSDIEAPKLNSDVTYEEEEIFDNSTNGSPKHRTTKSRRAAEEVEETGEAQRFPKDRTPKVSQRYNITDDSLNFNNPPQLNQLSTATVNNTAATEGEQLHYVDTAGRTVKRSPVRKLASEIINKVLEDVSGINDSVEDDPFVDKKSLAGTLLAKNINKGAEQGDASSQNDSEKNKENEEGAWDISGLSEES</sequence>
<keyword evidence="8" id="KW-0132">Cell division</keyword>
<keyword evidence="14" id="KW-0539">Nucleus</keyword>
<dbReference type="OrthoDB" id="5573898at2759"/>
<evidence type="ECO:0000313" key="22">
    <source>
        <dbReference type="Proteomes" id="UP000774326"/>
    </source>
</evidence>
<comment type="caution">
    <text evidence="21">The sequence shown here is derived from an EMBL/GenBank/DDBJ whole genome shotgun (WGS) entry which is preliminary data.</text>
</comment>
<dbReference type="InterPro" id="IPR013964">
    <property type="entry name" value="DASH_Ask1"/>
</dbReference>
<keyword evidence="11" id="KW-0159">Chromosome partition</keyword>
<dbReference type="GO" id="GO:0042729">
    <property type="term" value="C:DASH complex"/>
    <property type="evidence" value="ECO:0007669"/>
    <property type="project" value="InterPro"/>
</dbReference>
<reference evidence="21" key="1">
    <citation type="journal article" date="2021" name="Open Biol.">
        <title>Shared evolutionary footprints suggest mitochondrial oxidative damage underlies multiple complex I losses in fungi.</title>
        <authorList>
            <person name="Schikora-Tamarit M.A."/>
            <person name="Marcet-Houben M."/>
            <person name="Nosek J."/>
            <person name="Gabaldon T."/>
        </authorList>
    </citation>
    <scope>NUCLEOTIDE SEQUENCE</scope>
    <source>
        <strain evidence="21">CBS2887</strain>
    </source>
</reference>
<evidence type="ECO:0000256" key="4">
    <source>
        <dbReference type="ARBA" id="ARBA00010731"/>
    </source>
</evidence>
<dbReference type="Proteomes" id="UP000774326">
    <property type="component" value="Unassembled WGS sequence"/>
</dbReference>
<evidence type="ECO:0000256" key="7">
    <source>
        <dbReference type="ARBA" id="ARBA00022490"/>
    </source>
</evidence>
<comment type="subcellular location">
    <subcellularLocation>
        <location evidence="3">Chromosome</location>
        <location evidence="3">Centromere</location>
        <location evidence="3">Kinetochore</location>
    </subcellularLocation>
    <subcellularLocation>
        <location evidence="2">Cytoplasm</location>
        <location evidence="2">Cytoskeleton</location>
        <location evidence="2">Spindle</location>
    </subcellularLocation>
    <subcellularLocation>
        <location evidence="1">Nucleus</location>
    </subcellularLocation>
</comment>
<feature type="region of interest" description="Disordered" evidence="20">
    <location>
        <begin position="433"/>
        <end position="467"/>
    </location>
</feature>